<evidence type="ECO:0000313" key="2">
    <source>
        <dbReference type="EMBL" id="KAK8600950.1"/>
    </source>
</evidence>
<keyword evidence="3" id="KW-1185">Reference proteome</keyword>
<evidence type="ECO:0000313" key="3">
    <source>
        <dbReference type="Proteomes" id="UP001472677"/>
    </source>
</evidence>
<dbReference type="EMBL" id="JBBPBM010000001">
    <property type="protein sequence ID" value="KAK8600950.1"/>
    <property type="molecule type" value="Genomic_DNA"/>
</dbReference>
<dbReference type="Proteomes" id="UP001472677">
    <property type="component" value="Unassembled WGS sequence"/>
</dbReference>
<protein>
    <submittedName>
        <fullName evidence="2">Uncharacterized protein</fullName>
    </submittedName>
</protein>
<feature type="region of interest" description="Disordered" evidence="1">
    <location>
        <begin position="44"/>
        <end position="68"/>
    </location>
</feature>
<reference evidence="2 3" key="1">
    <citation type="journal article" date="2024" name="G3 (Bethesda)">
        <title>Genome assembly of Hibiscus sabdariffa L. provides insights into metabolisms of medicinal natural products.</title>
        <authorList>
            <person name="Kim T."/>
        </authorList>
    </citation>
    <scope>NUCLEOTIDE SEQUENCE [LARGE SCALE GENOMIC DNA]</scope>
    <source>
        <strain evidence="2">TK-2024</strain>
        <tissue evidence="2">Old leaves</tissue>
    </source>
</reference>
<comment type="caution">
    <text evidence="2">The sequence shown here is derived from an EMBL/GenBank/DDBJ whole genome shotgun (WGS) entry which is preliminary data.</text>
</comment>
<sequence length="110" mass="11605">MVIGHEVSDAVIVSKVPAITDATDCMVVQQESAEEIVINASVNTGNTDSNVLGPDATAESTVPEESNTEKLLEMKPVATDGINTEKLQAVAVNNAEESNNEDFSILQAFV</sequence>
<organism evidence="2 3">
    <name type="scientific">Hibiscus sabdariffa</name>
    <name type="common">roselle</name>
    <dbReference type="NCBI Taxonomy" id="183260"/>
    <lineage>
        <taxon>Eukaryota</taxon>
        <taxon>Viridiplantae</taxon>
        <taxon>Streptophyta</taxon>
        <taxon>Embryophyta</taxon>
        <taxon>Tracheophyta</taxon>
        <taxon>Spermatophyta</taxon>
        <taxon>Magnoliopsida</taxon>
        <taxon>eudicotyledons</taxon>
        <taxon>Gunneridae</taxon>
        <taxon>Pentapetalae</taxon>
        <taxon>rosids</taxon>
        <taxon>malvids</taxon>
        <taxon>Malvales</taxon>
        <taxon>Malvaceae</taxon>
        <taxon>Malvoideae</taxon>
        <taxon>Hibiscus</taxon>
    </lineage>
</organism>
<gene>
    <name evidence="2" type="ORF">V6N12_050795</name>
</gene>
<accession>A0ABR2GDV0</accession>
<proteinExistence type="predicted"/>
<name>A0ABR2GDV0_9ROSI</name>
<evidence type="ECO:0000256" key="1">
    <source>
        <dbReference type="SAM" id="MobiDB-lite"/>
    </source>
</evidence>